<dbReference type="PANTHER" id="PTHR30086">
    <property type="entry name" value="ARGININE EXPORTER PROTEIN ARGO"/>
    <property type="match status" value="1"/>
</dbReference>
<evidence type="ECO:0000256" key="2">
    <source>
        <dbReference type="ARBA" id="ARBA00022475"/>
    </source>
</evidence>
<keyword evidence="3 6" id="KW-0812">Transmembrane</keyword>
<dbReference type="Proteomes" id="UP000240912">
    <property type="component" value="Unassembled WGS sequence"/>
</dbReference>
<dbReference type="OrthoDB" id="9784202at2"/>
<evidence type="ECO:0000256" key="5">
    <source>
        <dbReference type="ARBA" id="ARBA00023136"/>
    </source>
</evidence>
<feature type="transmembrane region" description="Helical" evidence="6">
    <location>
        <begin position="68"/>
        <end position="89"/>
    </location>
</feature>
<comment type="caution">
    <text evidence="7">The sequence shown here is derived from an EMBL/GenBank/DDBJ whole genome shotgun (WGS) entry which is preliminary data.</text>
</comment>
<feature type="transmembrane region" description="Helical" evidence="6">
    <location>
        <begin position="41"/>
        <end position="62"/>
    </location>
</feature>
<sequence length="211" mass="23093">MIPFHDILVFAFAAFILVISPGPNMIYLISRSITQGKKAGLISLLGVACGFLFHILMVAYGLTALLFAVPLAYTALKVCGVGYLLYLAFQAVRPNGTNVFAATRDLPADKPGKLFRIGLFTNVLNPKTAVFYMSLFPQFIHPEHGSVAAQCLQLGFVQIAVSFSINFLIIMSAARAARFFARQPAWISVQQWVMASVLTWLALKIAFSKAK</sequence>
<gene>
    <name evidence="7" type="ORF">C7T94_12660</name>
</gene>
<dbReference type="Pfam" id="PF01810">
    <property type="entry name" value="LysE"/>
    <property type="match status" value="1"/>
</dbReference>
<reference evidence="7 8" key="1">
    <citation type="submission" date="2018-03" db="EMBL/GenBank/DDBJ databases">
        <authorList>
            <person name="Keele B.F."/>
        </authorList>
    </citation>
    <scope>NUCLEOTIDE SEQUENCE [LARGE SCALE GENOMIC DNA]</scope>
    <source>
        <strain evidence="7 8">YL28-9</strain>
    </source>
</reference>
<comment type="subcellular location">
    <subcellularLocation>
        <location evidence="1">Cell membrane</location>
        <topology evidence="1">Multi-pass membrane protein</topology>
    </subcellularLocation>
</comment>
<keyword evidence="2" id="KW-1003">Cell membrane</keyword>
<dbReference type="AlphaFoldDB" id="A0A2T3HLT9"/>
<evidence type="ECO:0000313" key="8">
    <source>
        <dbReference type="Proteomes" id="UP000240912"/>
    </source>
</evidence>
<evidence type="ECO:0000313" key="7">
    <source>
        <dbReference type="EMBL" id="PST83412.1"/>
    </source>
</evidence>
<organism evidence="7 8">
    <name type="scientific">Pedobacter yulinensis</name>
    <dbReference type="NCBI Taxonomy" id="2126353"/>
    <lineage>
        <taxon>Bacteria</taxon>
        <taxon>Pseudomonadati</taxon>
        <taxon>Bacteroidota</taxon>
        <taxon>Sphingobacteriia</taxon>
        <taxon>Sphingobacteriales</taxon>
        <taxon>Sphingobacteriaceae</taxon>
        <taxon>Pedobacter</taxon>
    </lineage>
</organism>
<name>A0A2T3HLT9_9SPHI</name>
<dbReference type="EMBL" id="PYLS01000005">
    <property type="protein sequence ID" value="PST83412.1"/>
    <property type="molecule type" value="Genomic_DNA"/>
</dbReference>
<feature type="transmembrane region" description="Helical" evidence="6">
    <location>
        <begin position="154"/>
        <end position="177"/>
    </location>
</feature>
<feature type="transmembrane region" description="Helical" evidence="6">
    <location>
        <begin position="6"/>
        <end position="29"/>
    </location>
</feature>
<dbReference type="GO" id="GO:0015171">
    <property type="term" value="F:amino acid transmembrane transporter activity"/>
    <property type="evidence" value="ECO:0007669"/>
    <property type="project" value="TreeGrafter"/>
</dbReference>
<dbReference type="PANTHER" id="PTHR30086:SF20">
    <property type="entry name" value="ARGININE EXPORTER PROTEIN ARGO-RELATED"/>
    <property type="match status" value="1"/>
</dbReference>
<accession>A0A2T3HLT9</accession>
<dbReference type="GO" id="GO:0005886">
    <property type="term" value="C:plasma membrane"/>
    <property type="evidence" value="ECO:0007669"/>
    <property type="project" value="UniProtKB-SubCell"/>
</dbReference>
<keyword evidence="4 6" id="KW-1133">Transmembrane helix</keyword>
<keyword evidence="5 6" id="KW-0472">Membrane</keyword>
<proteinExistence type="predicted"/>
<dbReference type="RefSeq" id="WP_107215672.1">
    <property type="nucleotide sequence ID" value="NZ_KZ686269.1"/>
</dbReference>
<dbReference type="PIRSF" id="PIRSF006324">
    <property type="entry name" value="LeuE"/>
    <property type="match status" value="1"/>
</dbReference>
<dbReference type="InterPro" id="IPR001123">
    <property type="entry name" value="LeuE-type"/>
</dbReference>
<evidence type="ECO:0000256" key="1">
    <source>
        <dbReference type="ARBA" id="ARBA00004651"/>
    </source>
</evidence>
<evidence type="ECO:0000256" key="4">
    <source>
        <dbReference type="ARBA" id="ARBA00022989"/>
    </source>
</evidence>
<evidence type="ECO:0000256" key="3">
    <source>
        <dbReference type="ARBA" id="ARBA00022692"/>
    </source>
</evidence>
<protein>
    <submittedName>
        <fullName evidence="7">Lysine transporter LysE</fullName>
    </submittedName>
</protein>
<evidence type="ECO:0000256" key="6">
    <source>
        <dbReference type="SAM" id="Phobius"/>
    </source>
</evidence>
<feature type="transmembrane region" description="Helical" evidence="6">
    <location>
        <begin position="189"/>
        <end position="207"/>
    </location>
</feature>
<keyword evidence="8" id="KW-1185">Reference proteome</keyword>